<dbReference type="GO" id="GO:0008289">
    <property type="term" value="F:lipid binding"/>
    <property type="evidence" value="ECO:0007669"/>
    <property type="project" value="TreeGrafter"/>
</dbReference>
<feature type="domain" description="BAR" evidence="6">
    <location>
        <begin position="6"/>
        <end position="245"/>
    </location>
</feature>
<feature type="coiled-coil region" evidence="3">
    <location>
        <begin position="140"/>
        <end position="167"/>
    </location>
</feature>
<evidence type="ECO:0000256" key="4">
    <source>
        <dbReference type="SAM" id="MobiDB-lite"/>
    </source>
</evidence>
<dbReference type="Gene3D" id="1.20.1270.60">
    <property type="entry name" value="Arfaptin homology (AH) domain/BAR domain"/>
    <property type="match status" value="1"/>
</dbReference>
<dbReference type="PANTHER" id="PTHR47174:SF2">
    <property type="entry name" value="SH3 DOMAIN SIGNALLING PROTEIN (AFU_ORTHOLOGUE AFUA_5G07670)"/>
    <property type="match status" value="1"/>
</dbReference>
<dbReference type="GO" id="GO:0097320">
    <property type="term" value="P:plasma membrane tubulation"/>
    <property type="evidence" value="ECO:0007669"/>
    <property type="project" value="TreeGrafter"/>
</dbReference>
<dbReference type="AlphaFoldDB" id="A0A6A6BM08"/>
<evidence type="ECO:0000256" key="3">
    <source>
        <dbReference type="SAM" id="Coils"/>
    </source>
</evidence>
<dbReference type="GeneID" id="54294150"/>
<dbReference type="GO" id="GO:1990528">
    <property type="term" value="C:Rvs161p-Rvs167p complex"/>
    <property type="evidence" value="ECO:0007669"/>
    <property type="project" value="TreeGrafter"/>
</dbReference>
<evidence type="ECO:0000313" key="8">
    <source>
        <dbReference type="Proteomes" id="UP000799438"/>
    </source>
</evidence>
<reference evidence="7" key="1">
    <citation type="journal article" date="2020" name="Stud. Mycol.">
        <title>101 Dothideomycetes genomes: a test case for predicting lifestyles and emergence of pathogens.</title>
        <authorList>
            <person name="Haridas S."/>
            <person name="Albert R."/>
            <person name="Binder M."/>
            <person name="Bloem J."/>
            <person name="Labutti K."/>
            <person name="Salamov A."/>
            <person name="Andreopoulos B."/>
            <person name="Baker S."/>
            <person name="Barry K."/>
            <person name="Bills G."/>
            <person name="Bluhm B."/>
            <person name="Cannon C."/>
            <person name="Castanera R."/>
            <person name="Culley D."/>
            <person name="Daum C."/>
            <person name="Ezra D."/>
            <person name="Gonzalez J."/>
            <person name="Henrissat B."/>
            <person name="Kuo A."/>
            <person name="Liang C."/>
            <person name="Lipzen A."/>
            <person name="Lutzoni F."/>
            <person name="Magnuson J."/>
            <person name="Mondo S."/>
            <person name="Nolan M."/>
            <person name="Ohm R."/>
            <person name="Pangilinan J."/>
            <person name="Park H.-J."/>
            <person name="Ramirez L."/>
            <person name="Alfaro M."/>
            <person name="Sun H."/>
            <person name="Tritt A."/>
            <person name="Yoshinaga Y."/>
            <person name="Zwiers L.-H."/>
            <person name="Turgeon B."/>
            <person name="Goodwin S."/>
            <person name="Spatafora J."/>
            <person name="Crous P."/>
            <person name="Grigoriev I."/>
        </authorList>
    </citation>
    <scope>NUCLEOTIDE SEQUENCE</scope>
    <source>
        <strain evidence="7">CBS 121167</strain>
    </source>
</reference>
<evidence type="ECO:0000256" key="1">
    <source>
        <dbReference type="ARBA" id="ARBA00022443"/>
    </source>
</evidence>
<dbReference type="OrthoDB" id="10255128at2759"/>
<dbReference type="Gene3D" id="2.30.30.40">
    <property type="entry name" value="SH3 Domains"/>
    <property type="match status" value="1"/>
</dbReference>
<feature type="compositionally biased region" description="Low complexity" evidence="4">
    <location>
        <begin position="314"/>
        <end position="336"/>
    </location>
</feature>
<protein>
    <recommendedName>
        <fullName evidence="9">SH3 domain-containing protein</fullName>
    </recommendedName>
</protein>
<gene>
    <name evidence="7" type="ORF">K452DRAFT_223874</name>
</gene>
<dbReference type="GO" id="GO:0043332">
    <property type="term" value="C:mating projection tip"/>
    <property type="evidence" value="ECO:0007669"/>
    <property type="project" value="TreeGrafter"/>
</dbReference>
<dbReference type="InterPro" id="IPR004148">
    <property type="entry name" value="BAR_dom"/>
</dbReference>
<dbReference type="InterPro" id="IPR001452">
    <property type="entry name" value="SH3_domain"/>
</dbReference>
<dbReference type="InterPro" id="IPR046982">
    <property type="entry name" value="BIN3/RVS161-like"/>
</dbReference>
<evidence type="ECO:0000313" key="7">
    <source>
        <dbReference type="EMBL" id="KAF2144325.1"/>
    </source>
</evidence>
<organism evidence="7 8">
    <name type="scientific">Aplosporella prunicola CBS 121167</name>
    <dbReference type="NCBI Taxonomy" id="1176127"/>
    <lineage>
        <taxon>Eukaryota</taxon>
        <taxon>Fungi</taxon>
        <taxon>Dikarya</taxon>
        <taxon>Ascomycota</taxon>
        <taxon>Pezizomycotina</taxon>
        <taxon>Dothideomycetes</taxon>
        <taxon>Dothideomycetes incertae sedis</taxon>
        <taxon>Botryosphaeriales</taxon>
        <taxon>Aplosporellaceae</taxon>
        <taxon>Aplosporella</taxon>
    </lineage>
</organism>
<feature type="domain" description="SH3" evidence="5">
    <location>
        <begin position="455"/>
        <end position="515"/>
    </location>
</feature>
<dbReference type="PANTHER" id="PTHR47174">
    <property type="entry name" value="BRIDGING INTEGRATOR 3"/>
    <property type="match status" value="1"/>
</dbReference>
<evidence type="ECO:0008006" key="9">
    <source>
        <dbReference type="Google" id="ProtNLM"/>
    </source>
</evidence>
<dbReference type="FunFam" id="2.30.30.40:FF:000100">
    <property type="entry name" value="SH3 domain-containing YSC84-like protein 1"/>
    <property type="match status" value="1"/>
</dbReference>
<sequence length="515" mass="56869">MQAIQRKFGTFLPRTDDDPQVAEMLHQFKEVDQMLAKLIDALKHWKEAWNSIMTHQLSTIHEFSVMYSPISIIGEPSPTARIPAETPQEVLERTNRLKDVYADLKADLQQDIDLINRRLIHPAQETREHIKPLFKTIQKREDKKLDYERYKSRVEKIEKNVNRSARDESTLQKHQIDLERCVEEYQHADQHIQSHLPAISAAALSLLPFLLASQIEIQNEILGTLYTVMLEFTQAFGFPPPPPDLDDVVATWDADFTPLRREVEGWALLARVAPLPMALPETQHGTLTGLNLRNTASDKFSSGRARIGSRPSFSSQGSGTSPRPTSSRSNSHAIAAPPSPEGPAPPINMASRPKIGGGGGAAAAAGSKPRIPRQPSASTLSPYDGAGNNNEYGRRLSSSSAHSNSDYFARNNSSYQHTTTPGHTPGAIPSLMPSGIGKKKPPPPPPKKRFDSGQPPAEYVVALYDFASQQPGDLGFREGDRIKIVKKEGDASDSWWVGEVRGQRGSFPANYCQAA</sequence>
<dbReference type="RefSeq" id="XP_033400037.1">
    <property type="nucleotide sequence ID" value="XM_033536654.1"/>
</dbReference>
<feature type="compositionally biased region" description="Polar residues" evidence="4">
    <location>
        <begin position="375"/>
        <end position="391"/>
    </location>
</feature>
<proteinExistence type="predicted"/>
<dbReference type="CDD" id="cd07599">
    <property type="entry name" value="BAR_Rvs167p"/>
    <property type="match status" value="1"/>
</dbReference>
<dbReference type="PROSITE" id="PS50002">
    <property type="entry name" value="SH3"/>
    <property type="match status" value="1"/>
</dbReference>
<keyword evidence="3" id="KW-0175">Coiled coil</keyword>
<dbReference type="InterPro" id="IPR027267">
    <property type="entry name" value="AH/BAR_dom_sf"/>
</dbReference>
<keyword evidence="8" id="KW-1185">Reference proteome</keyword>
<dbReference type="SUPFAM" id="SSF103657">
    <property type="entry name" value="BAR/IMD domain-like"/>
    <property type="match status" value="1"/>
</dbReference>
<dbReference type="EMBL" id="ML995480">
    <property type="protein sequence ID" value="KAF2144325.1"/>
    <property type="molecule type" value="Genomic_DNA"/>
</dbReference>
<keyword evidence="1 2" id="KW-0728">SH3 domain</keyword>
<evidence type="ECO:0000259" key="6">
    <source>
        <dbReference type="PROSITE" id="PS51021"/>
    </source>
</evidence>
<dbReference type="SUPFAM" id="SSF50044">
    <property type="entry name" value="SH3-domain"/>
    <property type="match status" value="1"/>
</dbReference>
<evidence type="ECO:0000259" key="5">
    <source>
        <dbReference type="PROSITE" id="PS50002"/>
    </source>
</evidence>
<feature type="compositionally biased region" description="Polar residues" evidence="4">
    <location>
        <begin position="410"/>
        <end position="422"/>
    </location>
</feature>
<dbReference type="GO" id="GO:0031097">
    <property type="term" value="C:medial cortex"/>
    <property type="evidence" value="ECO:0007669"/>
    <property type="project" value="TreeGrafter"/>
</dbReference>
<feature type="region of interest" description="Disordered" evidence="4">
    <location>
        <begin position="299"/>
        <end position="455"/>
    </location>
</feature>
<accession>A0A6A6BM08</accession>
<dbReference type="Pfam" id="PF03114">
    <property type="entry name" value="BAR"/>
    <property type="match status" value="1"/>
</dbReference>
<name>A0A6A6BM08_9PEZI</name>
<dbReference type="GO" id="GO:0051666">
    <property type="term" value="P:actin cortical patch localization"/>
    <property type="evidence" value="ECO:0007669"/>
    <property type="project" value="InterPro"/>
</dbReference>
<dbReference type="Proteomes" id="UP000799438">
    <property type="component" value="Unassembled WGS sequence"/>
</dbReference>
<dbReference type="GO" id="GO:0006897">
    <property type="term" value="P:endocytosis"/>
    <property type="evidence" value="ECO:0007669"/>
    <property type="project" value="InterPro"/>
</dbReference>
<dbReference type="SMART" id="SM00326">
    <property type="entry name" value="SH3"/>
    <property type="match status" value="1"/>
</dbReference>
<dbReference type="PRINTS" id="PR00452">
    <property type="entry name" value="SH3DOMAIN"/>
</dbReference>
<dbReference type="PROSITE" id="PS51021">
    <property type="entry name" value="BAR"/>
    <property type="match status" value="1"/>
</dbReference>
<evidence type="ECO:0000256" key="2">
    <source>
        <dbReference type="PROSITE-ProRule" id="PRU00192"/>
    </source>
</evidence>
<dbReference type="Pfam" id="PF00018">
    <property type="entry name" value="SH3_1"/>
    <property type="match status" value="1"/>
</dbReference>
<feature type="compositionally biased region" description="Pro residues" evidence="4">
    <location>
        <begin position="337"/>
        <end position="346"/>
    </location>
</feature>
<dbReference type="GO" id="GO:0030479">
    <property type="term" value="C:actin cortical patch"/>
    <property type="evidence" value="ECO:0007669"/>
    <property type="project" value="TreeGrafter"/>
</dbReference>
<dbReference type="InterPro" id="IPR036028">
    <property type="entry name" value="SH3-like_dom_sf"/>
</dbReference>